<comment type="caution">
    <text evidence="2">The sequence shown here is derived from an EMBL/GenBank/DDBJ whole genome shotgun (WGS) entry which is preliminary data.</text>
</comment>
<organism evidence="2 3">
    <name type="scientific">Pisum sativum</name>
    <name type="common">Garden pea</name>
    <name type="synonym">Lathyrus oleraceus</name>
    <dbReference type="NCBI Taxonomy" id="3888"/>
    <lineage>
        <taxon>Eukaryota</taxon>
        <taxon>Viridiplantae</taxon>
        <taxon>Streptophyta</taxon>
        <taxon>Embryophyta</taxon>
        <taxon>Tracheophyta</taxon>
        <taxon>Spermatophyta</taxon>
        <taxon>Magnoliopsida</taxon>
        <taxon>eudicotyledons</taxon>
        <taxon>Gunneridae</taxon>
        <taxon>Pentapetalae</taxon>
        <taxon>rosids</taxon>
        <taxon>fabids</taxon>
        <taxon>Fabales</taxon>
        <taxon>Fabaceae</taxon>
        <taxon>Papilionoideae</taxon>
        <taxon>50 kb inversion clade</taxon>
        <taxon>NPAAA clade</taxon>
        <taxon>Hologalegina</taxon>
        <taxon>IRL clade</taxon>
        <taxon>Fabeae</taxon>
        <taxon>Lathyrus</taxon>
    </lineage>
</organism>
<keyword evidence="3" id="KW-1185">Reference proteome</keyword>
<dbReference type="Gramene" id="Psat06G0540300-T1">
    <property type="protein sequence ID" value="KAI5400503.1"/>
    <property type="gene ID" value="KIW84_065403"/>
</dbReference>
<dbReference type="AlphaFoldDB" id="A0A9D4WFC8"/>
<name>A0A9D4WFC8_PEA</name>
<evidence type="ECO:0000259" key="1">
    <source>
        <dbReference type="Pfam" id="PF24924"/>
    </source>
</evidence>
<dbReference type="Proteomes" id="UP001058974">
    <property type="component" value="Chromosome 6"/>
</dbReference>
<protein>
    <recommendedName>
        <fullName evidence="1">DUF7745 domain-containing protein</fullName>
    </recommendedName>
</protein>
<gene>
    <name evidence="2" type="ORF">KIW84_065403</name>
</gene>
<evidence type="ECO:0000313" key="3">
    <source>
        <dbReference type="Proteomes" id="UP001058974"/>
    </source>
</evidence>
<accession>A0A9D4WFC8</accession>
<dbReference type="EMBL" id="JAMSHJ010000006">
    <property type="protein sequence ID" value="KAI5400503.1"/>
    <property type="molecule type" value="Genomic_DNA"/>
</dbReference>
<sequence>MGLERRKPLQLKAKLPDLNRLLKLLGRLPPCFRVVVEGIFGKILDLLTIKVQSLAITSLVQFYDPPLRTFLLQDFQLTPSLEEFEVILGFPMIGRIPYTKIDQVPKEKESLVPTLHLRHENRKGTLLYCLPLLYNWLTSLVFNPNSYIR</sequence>
<dbReference type="PANTHER" id="PTHR48154">
    <property type="entry name" value="PROTEIN, PUTATIVE-RELATED"/>
    <property type="match status" value="1"/>
</dbReference>
<feature type="domain" description="DUF7745" evidence="1">
    <location>
        <begin position="39"/>
        <end position="108"/>
    </location>
</feature>
<dbReference type="Pfam" id="PF24924">
    <property type="entry name" value="DUF7745"/>
    <property type="match status" value="1"/>
</dbReference>
<dbReference type="InterPro" id="IPR056647">
    <property type="entry name" value="DUF7745"/>
</dbReference>
<proteinExistence type="predicted"/>
<dbReference type="PANTHER" id="PTHR48154:SF1">
    <property type="entry name" value="PROTEIN, PUTATIVE-RELATED"/>
    <property type="match status" value="1"/>
</dbReference>
<reference evidence="2 3" key="1">
    <citation type="journal article" date="2022" name="Nat. Genet.">
        <title>Improved pea reference genome and pan-genome highlight genomic features and evolutionary characteristics.</title>
        <authorList>
            <person name="Yang T."/>
            <person name="Liu R."/>
            <person name="Luo Y."/>
            <person name="Hu S."/>
            <person name="Wang D."/>
            <person name="Wang C."/>
            <person name="Pandey M.K."/>
            <person name="Ge S."/>
            <person name="Xu Q."/>
            <person name="Li N."/>
            <person name="Li G."/>
            <person name="Huang Y."/>
            <person name="Saxena R.K."/>
            <person name="Ji Y."/>
            <person name="Li M."/>
            <person name="Yan X."/>
            <person name="He Y."/>
            <person name="Liu Y."/>
            <person name="Wang X."/>
            <person name="Xiang C."/>
            <person name="Varshney R.K."/>
            <person name="Ding H."/>
            <person name="Gao S."/>
            <person name="Zong X."/>
        </authorList>
    </citation>
    <scope>NUCLEOTIDE SEQUENCE [LARGE SCALE GENOMIC DNA]</scope>
    <source>
        <strain evidence="2 3">cv. Zhongwan 6</strain>
    </source>
</reference>
<evidence type="ECO:0000313" key="2">
    <source>
        <dbReference type="EMBL" id="KAI5400503.1"/>
    </source>
</evidence>